<proteinExistence type="predicted"/>
<dbReference type="Proteomes" id="UP000633601">
    <property type="component" value="Unassembled WGS sequence"/>
</dbReference>
<accession>A0ABR8V6L1</accession>
<evidence type="ECO:0000256" key="1">
    <source>
        <dbReference type="SAM" id="Coils"/>
    </source>
</evidence>
<feature type="region of interest" description="Disordered" evidence="2">
    <location>
        <begin position="363"/>
        <end position="387"/>
    </location>
</feature>
<dbReference type="SUPFAM" id="SSF47090">
    <property type="entry name" value="PGBD-like"/>
    <property type="match status" value="1"/>
</dbReference>
<dbReference type="InterPro" id="IPR036365">
    <property type="entry name" value="PGBD-like_sf"/>
</dbReference>
<protein>
    <recommendedName>
        <fullName evidence="5">Peptidoglycan-binding protein</fullName>
    </recommendedName>
</protein>
<organism evidence="3 4">
    <name type="scientific">Oerskovia gallyi</name>
    <dbReference type="NCBI Taxonomy" id="2762226"/>
    <lineage>
        <taxon>Bacteria</taxon>
        <taxon>Bacillati</taxon>
        <taxon>Actinomycetota</taxon>
        <taxon>Actinomycetes</taxon>
        <taxon>Micrococcales</taxon>
        <taxon>Cellulomonadaceae</taxon>
        <taxon>Oerskovia</taxon>
    </lineage>
</organism>
<gene>
    <name evidence="3" type="ORF">H9640_17905</name>
</gene>
<keyword evidence="1" id="KW-0175">Coiled coil</keyword>
<sequence length="485" mass="47926">MKRIAKLVIAFSTLGVIGAATLGGTWLAGADEDEKKASTEVRTAVVERGALSAGMRLTGNLTRGAVTQLSGSGEGVLTALPAAGAEIAAGQVLYEVDGRPVFLLTGTTPLWRALKLGDAGPDVLILKSSLAALGHDVGDASSDVYDTKTSDAVAALYRAAGKTPPSETSEGKKSVDDAQAGLVAANQGVVTAKKALFAADVRPDALTIAQADAAVADAATALDEAAASGASTTLPQAQLDAAKKARKALDAPPDLTVQKQAVKDAEQQVVAAKNTLAVARAQSVGPGQVTVLSSPSIRVEKVAGRLGGAANADIAQWTGMTTFVEAPVTASQQAALSIGGVVQVRVPSGDVLEGTIAAVGSAPGASADADAGDGEEGDGGGGAAGTGGDGAGAKTVLRVDIADQAAAAPLAGSAVTIEVSTDVAEDALIVPVTALLALAEGGYAVERVTKGGRVELVAVELGLIAEARVQVSSDALEAGDRVQIP</sequence>
<dbReference type="RefSeq" id="WP_191792129.1">
    <property type="nucleotide sequence ID" value="NZ_JACSQE010000017.1"/>
</dbReference>
<dbReference type="EMBL" id="JACSQE010000017">
    <property type="protein sequence ID" value="MBD8000423.1"/>
    <property type="molecule type" value="Genomic_DNA"/>
</dbReference>
<evidence type="ECO:0000256" key="2">
    <source>
        <dbReference type="SAM" id="MobiDB-lite"/>
    </source>
</evidence>
<dbReference type="Gene3D" id="2.40.420.20">
    <property type="match status" value="1"/>
</dbReference>
<comment type="caution">
    <text evidence="3">The sequence shown here is derived from an EMBL/GenBank/DDBJ whole genome shotgun (WGS) entry which is preliminary data.</text>
</comment>
<reference evidence="3 4" key="1">
    <citation type="submission" date="2020-08" db="EMBL/GenBank/DDBJ databases">
        <title>A Genomic Blueprint of the Chicken Gut Microbiome.</title>
        <authorList>
            <person name="Gilroy R."/>
            <person name="Ravi A."/>
            <person name="Getino M."/>
            <person name="Pursley I."/>
            <person name="Horton D.L."/>
            <person name="Alikhan N.-F."/>
            <person name="Baker D."/>
            <person name="Gharbi K."/>
            <person name="Hall N."/>
            <person name="Watson M."/>
            <person name="Adriaenssens E.M."/>
            <person name="Foster-Nyarko E."/>
            <person name="Jarju S."/>
            <person name="Secka A."/>
            <person name="Antonio M."/>
            <person name="Oren A."/>
            <person name="Chaudhuri R."/>
            <person name="La Ragione R.M."/>
            <person name="Hildebrand F."/>
            <person name="Pallen M.J."/>
        </authorList>
    </citation>
    <scope>NUCLEOTIDE SEQUENCE [LARGE SCALE GENOMIC DNA]</scope>
    <source>
        <strain evidence="3 4">Sa2CUA8</strain>
    </source>
</reference>
<evidence type="ECO:0008006" key="5">
    <source>
        <dbReference type="Google" id="ProtNLM"/>
    </source>
</evidence>
<name>A0ABR8V6L1_9CELL</name>
<feature type="coiled-coil region" evidence="1">
    <location>
        <begin position="255"/>
        <end position="282"/>
    </location>
</feature>
<keyword evidence="4" id="KW-1185">Reference proteome</keyword>
<evidence type="ECO:0000313" key="3">
    <source>
        <dbReference type="EMBL" id="MBD8000423.1"/>
    </source>
</evidence>
<evidence type="ECO:0000313" key="4">
    <source>
        <dbReference type="Proteomes" id="UP000633601"/>
    </source>
</evidence>